<dbReference type="EMBL" id="JBDIME010000028">
    <property type="protein sequence ID" value="MEN2792436.1"/>
    <property type="molecule type" value="Genomic_DNA"/>
</dbReference>
<evidence type="ECO:0000313" key="3">
    <source>
        <dbReference type="Proteomes" id="UP001419910"/>
    </source>
</evidence>
<dbReference type="RefSeq" id="WP_343891999.1">
    <property type="nucleotide sequence ID" value="NZ_BAAAEH010000049.1"/>
</dbReference>
<dbReference type="SUPFAM" id="SSF159594">
    <property type="entry name" value="XCC0632-like"/>
    <property type="match status" value="1"/>
</dbReference>
<sequence>MKTSSALMPLALLVTLTGCVGSLIGGGKPAQLYQLERAGAGAPAIPPSAGRIAIQLQPIRFAPGIEGDRILTLTGQQALYLKDVRWIADAPALFDHALHAGFARRAPNLLLVDDHARGGAAALLQITVTHFEAVYAGNADRAADMAPMVRIDAEALLLRPGNRGIIAQQRFSSEIPANANRVGPIVDAFGEASETVVDKLADWSRMSVAVN</sequence>
<dbReference type="Proteomes" id="UP001419910">
    <property type="component" value="Unassembled WGS sequence"/>
</dbReference>
<evidence type="ECO:0000259" key="1">
    <source>
        <dbReference type="Pfam" id="PF03886"/>
    </source>
</evidence>
<gene>
    <name evidence="2" type="ORF">ABC974_22595</name>
</gene>
<name>A0ABU9Y9I9_9SPHN</name>
<accession>A0ABU9Y9I9</accession>
<evidence type="ECO:0000313" key="2">
    <source>
        <dbReference type="EMBL" id="MEN2792436.1"/>
    </source>
</evidence>
<comment type="caution">
    <text evidence="2">The sequence shown here is derived from an EMBL/GenBank/DDBJ whole genome shotgun (WGS) entry which is preliminary data.</text>
</comment>
<dbReference type="PROSITE" id="PS51257">
    <property type="entry name" value="PROKAR_LIPOPROTEIN"/>
    <property type="match status" value="1"/>
</dbReference>
<organism evidence="2 3">
    <name type="scientific">Sphingomonas oligophenolica</name>
    <dbReference type="NCBI Taxonomy" id="301154"/>
    <lineage>
        <taxon>Bacteria</taxon>
        <taxon>Pseudomonadati</taxon>
        <taxon>Pseudomonadota</taxon>
        <taxon>Alphaproteobacteria</taxon>
        <taxon>Sphingomonadales</taxon>
        <taxon>Sphingomonadaceae</taxon>
        <taxon>Sphingomonas</taxon>
    </lineage>
</organism>
<keyword evidence="3" id="KW-1185">Reference proteome</keyword>
<protein>
    <submittedName>
        <fullName evidence="2">ABC-type transport auxiliary lipoprotein family protein</fullName>
    </submittedName>
</protein>
<proteinExistence type="predicted"/>
<dbReference type="Pfam" id="PF03886">
    <property type="entry name" value="ABC_trans_aux"/>
    <property type="match status" value="1"/>
</dbReference>
<dbReference type="Gene3D" id="3.40.50.10610">
    <property type="entry name" value="ABC-type transport auxiliary lipoprotein component"/>
    <property type="match status" value="1"/>
</dbReference>
<keyword evidence="2" id="KW-0449">Lipoprotein</keyword>
<feature type="domain" description="ABC-type transport auxiliary lipoprotein component" evidence="1">
    <location>
        <begin position="33"/>
        <end position="201"/>
    </location>
</feature>
<reference evidence="2 3" key="1">
    <citation type="submission" date="2024-05" db="EMBL/GenBank/DDBJ databases">
        <authorList>
            <person name="Liu Q."/>
            <person name="Xin Y.-H."/>
        </authorList>
    </citation>
    <scope>NUCLEOTIDE SEQUENCE [LARGE SCALE GENOMIC DNA]</scope>
    <source>
        <strain evidence="2 3">CGMCC 1.10181</strain>
    </source>
</reference>
<dbReference type="InterPro" id="IPR005586">
    <property type="entry name" value="ABC_trans_aux"/>
</dbReference>